<accession>A0A9N9IQF3</accession>
<organism evidence="1 2">
    <name type="scientific">Acaulospora morrowiae</name>
    <dbReference type="NCBI Taxonomy" id="94023"/>
    <lineage>
        <taxon>Eukaryota</taxon>
        <taxon>Fungi</taxon>
        <taxon>Fungi incertae sedis</taxon>
        <taxon>Mucoromycota</taxon>
        <taxon>Glomeromycotina</taxon>
        <taxon>Glomeromycetes</taxon>
        <taxon>Diversisporales</taxon>
        <taxon>Acaulosporaceae</taxon>
        <taxon>Acaulospora</taxon>
    </lineage>
</organism>
<comment type="caution">
    <text evidence="1">The sequence shown here is derived from an EMBL/GenBank/DDBJ whole genome shotgun (WGS) entry which is preliminary data.</text>
</comment>
<dbReference type="Proteomes" id="UP000789342">
    <property type="component" value="Unassembled WGS sequence"/>
</dbReference>
<feature type="non-terminal residue" evidence="1">
    <location>
        <position position="1"/>
    </location>
</feature>
<sequence length="47" mass="5030">NFAILAGKSVGSSTGPTIEGSTFCLKDRHFVSKIGDVFLGGFRNHLF</sequence>
<dbReference type="EMBL" id="CAJVPV010031896">
    <property type="protein sequence ID" value="CAG8743740.1"/>
    <property type="molecule type" value="Genomic_DNA"/>
</dbReference>
<reference evidence="1" key="1">
    <citation type="submission" date="2021-06" db="EMBL/GenBank/DDBJ databases">
        <authorList>
            <person name="Kallberg Y."/>
            <person name="Tangrot J."/>
            <person name="Rosling A."/>
        </authorList>
    </citation>
    <scope>NUCLEOTIDE SEQUENCE</scope>
    <source>
        <strain evidence="1">CL551</strain>
    </source>
</reference>
<keyword evidence="2" id="KW-1185">Reference proteome</keyword>
<evidence type="ECO:0000313" key="1">
    <source>
        <dbReference type="EMBL" id="CAG8743740.1"/>
    </source>
</evidence>
<dbReference type="AlphaFoldDB" id="A0A9N9IQF3"/>
<protein>
    <submittedName>
        <fullName evidence="1">6942_t:CDS:1</fullName>
    </submittedName>
</protein>
<proteinExistence type="predicted"/>
<gene>
    <name evidence="1" type="ORF">AMORRO_LOCUS14894</name>
</gene>
<evidence type="ECO:0000313" key="2">
    <source>
        <dbReference type="Proteomes" id="UP000789342"/>
    </source>
</evidence>
<name>A0A9N9IQF3_9GLOM</name>